<dbReference type="Proteomes" id="UP000000851">
    <property type="component" value="Chromosome"/>
</dbReference>
<dbReference type="InParanoid" id="C7Q1Q4"/>
<dbReference type="GO" id="GO:0008800">
    <property type="term" value="F:beta-lactamase activity"/>
    <property type="evidence" value="ECO:0007669"/>
    <property type="project" value="InterPro"/>
</dbReference>
<protein>
    <submittedName>
        <fullName evidence="2">Beta-lactamase class A-like protein</fullName>
    </submittedName>
</protein>
<feature type="domain" description="Beta-lactamase class A catalytic" evidence="1">
    <location>
        <begin position="27"/>
        <end position="234"/>
    </location>
</feature>
<dbReference type="InterPro" id="IPR045155">
    <property type="entry name" value="Beta-lactam_cat"/>
</dbReference>
<dbReference type="EMBL" id="CP001700">
    <property type="protein sequence ID" value="ACU75605.1"/>
    <property type="molecule type" value="Genomic_DNA"/>
</dbReference>
<dbReference type="InterPro" id="IPR012338">
    <property type="entry name" value="Beta-lactam/transpept-like"/>
</dbReference>
<dbReference type="HOGENOM" id="CLU_073569_0_0_11"/>
<dbReference type="GO" id="GO:0030655">
    <property type="term" value="P:beta-lactam antibiotic catabolic process"/>
    <property type="evidence" value="ECO:0007669"/>
    <property type="project" value="InterPro"/>
</dbReference>
<gene>
    <name evidence="2" type="ordered locus">Caci_6760</name>
</gene>
<proteinExistence type="predicted"/>
<name>C7Q1Q4_CATAD</name>
<dbReference type="Pfam" id="PF13354">
    <property type="entry name" value="Beta-lactamase2"/>
    <property type="match status" value="1"/>
</dbReference>
<dbReference type="Gene3D" id="3.40.710.10">
    <property type="entry name" value="DD-peptidase/beta-lactamase superfamily"/>
    <property type="match status" value="1"/>
</dbReference>
<organism evidence="2 3">
    <name type="scientific">Catenulispora acidiphila (strain DSM 44928 / JCM 14897 / NBRC 102108 / NRRL B-24433 / ID139908)</name>
    <dbReference type="NCBI Taxonomy" id="479433"/>
    <lineage>
        <taxon>Bacteria</taxon>
        <taxon>Bacillati</taxon>
        <taxon>Actinomycetota</taxon>
        <taxon>Actinomycetes</taxon>
        <taxon>Catenulisporales</taxon>
        <taxon>Catenulisporaceae</taxon>
        <taxon>Catenulispora</taxon>
    </lineage>
</organism>
<evidence type="ECO:0000313" key="3">
    <source>
        <dbReference type="Proteomes" id="UP000000851"/>
    </source>
</evidence>
<dbReference type="STRING" id="479433.Caci_6760"/>
<dbReference type="KEGG" id="cai:Caci_6760"/>
<evidence type="ECO:0000313" key="2">
    <source>
        <dbReference type="EMBL" id="ACU75605.1"/>
    </source>
</evidence>
<evidence type="ECO:0000259" key="1">
    <source>
        <dbReference type="Pfam" id="PF13354"/>
    </source>
</evidence>
<accession>C7Q1Q4</accession>
<dbReference type="SUPFAM" id="SSF56601">
    <property type="entry name" value="beta-lactamase/transpeptidase-like"/>
    <property type="match status" value="1"/>
</dbReference>
<sequence>MVSGPDFPDVSALPGTLAYAVPGWGEYLADEVMPLASVGKLLLLASVAQGFVSGELDPGEPLGLLEQDFSAGSGLLVTLSPRRWTLLDLARLTAAVSDNTATNALLRRVGVERVAADAGALGLERSRVLDRIREPRLAGHPPAFAVGTAREVAALAAVAAGDRGWGAVLLGWMAGCLDRSMVAAGIAHDPEDSVVRDVPLSGLWVANKTGTDVGTRCDVGVVRGARQVCYAVLTRCAAGREFDMVLAMRDVGAVVGRLAGAGGSASAEADG</sequence>
<dbReference type="GO" id="GO:0046677">
    <property type="term" value="P:response to antibiotic"/>
    <property type="evidence" value="ECO:0007669"/>
    <property type="project" value="InterPro"/>
</dbReference>
<dbReference type="PANTHER" id="PTHR35333:SF4">
    <property type="entry name" value="SLR0121 PROTEIN"/>
    <property type="match status" value="1"/>
</dbReference>
<dbReference type="InterPro" id="IPR000871">
    <property type="entry name" value="Beta-lactam_class-A"/>
</dbReference>
<dbReference type="eggNOG" id="COG2367">
    <property type="taxonomic scope" value="Bacteria"/>
</dbReference>
<dbReference type="AlphaFoldDB" id="C7Q1Q4"/>
<reference evidence="2 3" key="1">
    <citation type="journal article" date="2009" name="Stand. Genomic Sci.">
        <title>Complete genome sequence of Catenulispora acidiphila type strain (ID 139908).</title>
        <authorList>
            <person name="Copeland A."/>
            <person name="Lapidus A."/>
            <person name="Glavina Del Rio T."/>
            <person name="Nolan M."/>
            <person name="Lucas S."/>
            <person name="Chen F."/>
            <person name="Tice H."/>
            <person name="Cheng J.F."/>
            <person name="Bruce D."/>
            <person name="Goodwin L."/>
            <person name="Pitluck S."/>
            <person name="Mikhailova N."/>
            <person name="Pati A."/>
            <person name="Ivanova N."/>
            <person name="Mavromatis K."/>
            <person name="Chen A."/>
            <person name="Palaniappan K."/>
            <person name="Chain P."/>
            <person name="Land M."/>
            <person name="Hauser L."/>
            <person name="Chang Y.J."/>
            <person name="Jeffries C.D."/>
            <person name="Chertkov O."/>
            <person name="Brettin T."/>
            <person name="Detter J.C."/>
            <person name="Han C."/>
            <person name="Ali Z."/>
            <person name="Tindall B.J."/>
            <person name="Goker M."/>
            <person name="Bristow J."/>
            <person name="Eisen J.A."/>
            <person name="Markowitz V."/>
            <person name="Hugenholtz P."/>
            <person name="Kyrpides N.C."/>
            <person name="Klenk H.P."/>
        </authorList>
    </citation>
    <scope>NUCLEOTIDE SEQUENCE [LARGE SCALE GENOMIC DNA]</scope>
    <source>
        <strain evidence="3">DSM 44928 / JCM 14897 / NBRC 102108 / NRRL B-24433 / ID139908</strain>
    </source>
</reference>
<dbReference type="PANTHER" id="PTHR35333">
    <property type="entry name" value="BETA-LACTAMASE"/>
    <property type="match status" value="1"/>
</dbReference>
<keyword evidence="3" id="KW-1185">Reference proteome</keyword>